<evidence type="ECO:0000313" key="3">
    <source>
        <dbReference type="EMBL" id="PWA13895.1"/>
    </source>
</evidence>
<evidence type="ECO:0000256" key="2">
    <source>
        <dbReference type="SAM" id="SignalP"/>
    </source>
</evidence>
<sequence>MLRLVLLLLLLSCTHATHFLGTMMTYYPKQVHTDGSVTVSFRYKLGFTSCSHFDFWYCYPYCGSLTPTLQKIDMEPSGEWCQREGTMTTVIYPIILTQLVFAGGNWIDYIQNNVVSWRALTFVELGIRSDTRKPNVSPQSTIIPAVRVPSNCQRDFNLMAFDPDGDNVECRFGSDSLYECAPCAPPSILNLSSSCTLSFNRTNSTSEGPYAVQLVLEDFPQQTITLTHVDGVKETKTTSQAISKIPLQFVLHVDPVVPSCTEGWFLPKFLPPTPANRARLFTKVNQPLEISIAAEAANATSEAGGRRSDVVVGQGGVDDSSGRWRAGVERQQPAENRTWTKREADELGMFLWMEID</sequence>
<feature type="signal peptide" evidence="2">
    <location>
        <begin position="1"/>
        <end position="16"/>
    </location>
</feature>
<dbReference type="AlphaFoldDB" id="A0A315UNB3"/>
<reference evidence="3 4" key="1">
    <citation type="journal article" date="2018" name="G3 (Bethesda)">
        <title>A High-Quality Reference Genome for the Invasive Mosquitofish Gambusia affinis Using a Chicago Library.</title>
        <authorList>
            <person name="Hoffberg S.L."/>
            <person name="Troendle N.J."/>
            <person name="Glenn T.C."/>
            <person name="Mahmud O."/>
            <person name="Louha S."/>
            <person name="Chalopin D."/>
            <person name="Bennetzen J.L."/>
            <person name="Mauricio R."/>
        </authorList>
    </citation>
    <scope>NUCLEOTIDE SEQUENCE [LARGE SCALE GENOMIC DNA]</scope>
    <source>
        <strain evidence="3">NE01/NJP1002.9</strain>
        <tissue evidence="3">Muscle</tissue>
    </source>
</reference>
<organism evidence="3 4">
    <name type="scientific">Gambusia affinis</name>
    <name type="common">Western mosquitofish</name>
    <name type="synonym">Heterandria affinis</name>
    <dbReference type="NCBI Taxonomy" id="33528"/>
    <lineage>
        <taxon>Eukaryota</taxon>
        <taxon>Metazoa</taxon>
        <taxon>Chordata</taxon>
        <taxon>Craniata</taxon>
        <taxon>Vertebrata</taxon>
        <taxon>Euteleostomi</taxon>
        <taxon>Actinopterygii</taxon>
        <taxon>Neopterygii</taxon>
        <taxon>Teleostei</taxon>
        <taxon>Neoteleostei</taxon>
        <taxon>Acanthomorphata</taxon>
        <taxon>Ovalentaria</taxon>
        <taxon>Atherinomorphae</taxon>
        <taxon>Cyprinodontiformes</taxon>
        <taxon>Poeciliidae</taxon>
        <taxon>Poeciliinae</taxon>
        <taxon>Gambusia</taxon>
    </lineage>
</organism>
<name>A0A315UNB3_GAMAF</name>
<dbReference type="Proteomes" id="UP000250572">
    <property type="component" value="Unassembled WGS sequence"/>
</dbReference>
<dbReference type="EMBL" id="NHOQ01002911">
    <property type="protein sequence ID" value="PWA13895.1"/>
    <property type="molecule type" value="Genomic_DNA"/>
</dbReference>
<accession>A0A315UNB3</accession>
<keyword evidence="2" id="KW-0732">Signal</keyword>
<protein>
    <submittedName>
        <fullName evidence="3">Uncharacterized protein</fullName>
    </submittedName>
</protein>
<evidence type="ECO:0000256" key="1">
    <source>
        <dbReference type="SAM" id="MobiDB-lite"/>
    </source>
</evidence>
<feature type="chain" id="PRO_5016460131" evidence="2">
    <location>
        <begin position="17"/>
        <end position="356"/>
    </location>
</feature>
<feature type="region of interest" description="Disordered" evidence="1">
    <location>
        <begin position="303"/>
        <end position="336"/>
    </location>
</feature>
<gene>
    <name evidence="3" type="ORF">CCH79_00018537</name>
</gene>
<comment type="caution">
    <text evidence="3">The sequence shown here is derived from an EMBL/GenBank/DDBJ whole genome shotgun (WGS) entry which is preliminary data.</text>
</comment>
<evidence type="ECO:0000313" key="4">
    <source>
        <dbReference type="Proteomes" id="UP000250572"/>
    </source>
</evidence>
<proteinExistence type="predicted"/>
<keyword evidence="4" id="KW-1185">Reference proteome</keyword>